<proteinExistence type="predicted"/>
<organism evidence="1 2">
    <name type="scientific">Parelaphostrongylus tenuis</name>
    <name type="common">Meningeal worm</name>
    <dbReference type="NCBI Taxonomy" id="148309"/>
    <lineage>
        <taxon>Eukaryota</taxon>
        <taxon>Metazoa</taxon>
        <taxon>Ecdysozoa</taxon>
        <taxon>Nematoda</taxon>
        <taxon>Chromadorea</taxon>
        <taxon>Rhabditida</taxon>
        <taxon>Rhabditina</taxon>
        <taxon>Rhabditomorpha</taxon>
        <taxon>Strongyloidea</taxon>
        <taxon>Metastrongylidae</taxon>
        <taxon>Parelaphostrongylus</taxon>
    </lineage>
</organism>
<dbReference type="Proteomes" id="UP001196413">
    <property type="component" value="Unassembled WGS sequence"/>
</dbReference>
<accession>A0AAD5QNR5</accession>
<protein>
    <submittedName>
        <fullName evidence="1">Uncharacterized protein</fullName>
    </submittedName>
</protein>
<dbReference type="AlphaFoldDB" id="A0AAD5QNR5"/>
<gene>
    <name evidence="1" type="ORF">KIN20_013709</name>
</gene>
<sequence length="64" mass="7318">MYGFRIFEHDGYSDFAKAIDAHKPYTAPHPYFSMWTSSVTRGSLLELVTLNQAFSLAMKLFDVP</sequence>
<comment type="caution">
    <text evidence="1">The sequence shown here is derived from an EMBL/GenBank/DDBJ whole genome shotgun (WGS) entry which is preliminary data.</text>
</comment>
<dbReference type="EMBL" id="JAHQIW010002682">
    <property type="protein sequence ID" value="KAJ1356079.1"/>
    <property type="molecule type" value="Genomic_DNA"/>
</dbReference>
<evidence type="ECO:0000313" key="2">
    <source>
        <dbReference type="Proteomes" id="UP001196413"/>
    </source>
</evidence>
<keyword evidence="2" id="KW-1185">Reference proteome</keyword>
<name>A0AAD5QNR5_PARTN</name>
<evidence type="ECO:0000313" key="1">
    <source>
        <dbReference type="EMBL" id="KAJ1356079.1"/>
    </source>
</evidence>
<reference evidence="1" key="1">
    <citation type="submission" date="2021-06" db="EMBL/GenBank/DDBJ databases">
        <title>Parelaphostrongylus tenuis whole genome reference sequence.</title>
        <authorList>
            <person name="Garwood T.J."/>
            <person name="Larsen P.A."/>
            <person name="Fountain-Jones N.M."/>
            <person name="Garbe J.R."/>
            <person name="Macchietto M.G."/>
            <person name="Kania S.A."/>
            <person name="Gerhold R.W."/>
            <person name="Richards J.E."/>
            <person name="Wolf T.M."/>
        </authorList>
    </citation>
    <scope>NUCLEOTIDE SEQUENCE</scope>
    <source>
        <strain evidence="1">MNPRO001-30</strain>
        <tissue evidence="1">Meninges</tissue>
    </source>
</reference>